<gene>
    <name evidence="2" type="ORF">EDB81DRAFT_784225</name>
</gene>
<dbReference type="Pfam" id="PF01966">
    <property type="entry name" value="HD"/>
    <property type="match status" value="1"/>
</dbReference>
<dbReference type="CDD" id="cd00077">
    <property type="entry name" value="HDc"/>
    <property type="match status" value="1"/>
</dbReference>
<keyword evidence="3" id="KW-1185">Reference proteome</keyword>
<dbReference type="PANTHER" id="PTHR35569:SF1">
    <property type="entry name" value="CYANAMIDE HYDRATASE DDI2-RELATED"/>
    <property type="match status" value="1"/>
</dbReference>
<sequence length="232" mass="25451">MMSGQEVPAPLPRGLLNLLPQTDVCSKALTIARDVLPEPIFNHSVRVFLLSKYIAEKESSEWLEESRLPLLFVAAVCHDLGASDLYNGKQRFEVEGADAAKAHLIAHGTPESDSHDVWIAIAVHTSPGIAERITSLSRLVRYGVKSDFSPEYRDGLGLGLKEYAAQIEELLPRLDVEKSLGDAVVKQAAKIPGPIDSMTYPNSEKHPRGSWPGILLRAHLENPEWNGVSPAF</sequence>
<feature type="domain" description="HD" evidence="1">
    <location>
        <begin position="41"/>
        <end position="140"/>
    </location>
</feature>
<accession>A0A9P9JH38</accession>
<dbReference type="Proteomes" id="UP000738349">
    <property type="component" value="Unassembled WGS sequence"/>
</dbReference>
<dbReference type="OrthoDB" id="2378324at2759"/>
<comment type="caution">
    <text evidence="2">The sequence shown here is derived from an EMBL/GenBank/DDBJ whole genome shotgun (WGS) entry which is preliminary data.</text>
</comment>
<dbReference type="InterPro" id="IPR003607">
    <property type="entry name" value="HD/PDEase_dom"/>
</dbReference>
<evidence type="ECO:0000313" key="2">
    <source>
        <dbReference type="EMBL" id="KAH7161246.1"/>
    </source>
</evidence>
<protein>
    <submittedName>
        <fullName evidence="2">Metal dependent phosphohydrolase</fullName>
    </submittedName>
</protein>
<dbReference type="SUPFAM" id="SSF109604">
    <property type="entry name" value="HD-domain/PDEase-like"/>
    <property type="match status" value="1"/>
</dbReference>
<proteinExistence type="predicted"/>
<dbReference type="AlphaFoldDB" id="A0A9P9JH38"/>
<dbReference type="Gene3D" id="1.10.3210.10">
    <property type="entry name" value="Hypothetical protein af1432"/>
    <property type="match status" value="1"/>
</dbReference>
<dbReference type="EMBL" id="JAGMUV010000004">
    <property type="protein sequence ID" value="KAH7161246.1"/>
    <property type="molecule type" value="Genomic_DNA"/>
</dbReference>
<evidence type="ECO:0000313" key="3">
    <source>
        <dbReference type="Proteomes" id="UP000738349"/>
    </source>
</evidence>
<evidence type="ECO:0000259" key="1">
    <source>
        <dbReference type="Pfam" id="PF01966"/>
    </source>
</evidence>
<dbReference type="PANTHER" id="PTHR35569">
    <property type="entry name" value="CYANAMIDE HYDRATASE DDI2-RELATED"/>
    <property type="match status" value="1"/>
</dbReference>
<reference evidence="2" key="1">
    <citation type="journal article" date="2021" name="Nat. Commun.">
        <title>Genetic determinants of endophytism in the Arabidopsis root mycobiome.</title>
        <authorList>
            <person name="Mesny F."/>
            <person name="Miyauchi S."/>
            <person name="Thiergart T."/>
            <person name="Pickel B."/>
            <person name="Atanasova L."/>
            <person name="Karlsson M."/>
            <person name="Huettel B."/>
            <person name="Barry K.W."/>
            <person name="Haridas S."/>
            <person name="Chen C."/>
            <person name="Bauer D."/>
            <person name="Andreopoulos W."/>
            <person name="Pangilinan J."/>
            <person name="LaButti K."/>
            <person name="Riley R."/>
            <person name="Lipzen A."/>
            <person name="Clum A."/>
            <person name="Drula E."/>
            <person name="Henrissat B."/>
            <person name="Kohler A."/>
            <person name="Grigoriev I.V."/>
            <person name="Martin F.M."/>
            <person name="Hacquard S."/>
        </authorList>
    </citation>
    <scope>NUCLEOTIDE SEQUENCE</scope>
    <source>
        <strain evidence="2">MPI-CAGE-AT-0147</strain>
    </source>
</reference>
<name>A0A9P9JH38_9HYPO</name>
<organism evidence="2 3">
    <name type="scientific">Dactylonectria macrodidyma</name>
    <dbReference type="NCBI Taxonomy" id="307937"/>
    <lineage>
        <taxon>Eukaryota</taxon>
        <taxon>Fungi</taxon>
        <taxon>Dikarya</taxon>
        <taxon>Ascomycota</taxon>
        <taxon>Pezizomycotina</taxon>
        <taxon>Sordariomycetes</taxon>
        <taxon>Hypocreomycetidae</taxon>
        <taxon>Hypocreales</taxon>
        <taxon>Nectriaceae</taxon>
        <taxon>Dactylonectria</taxon>
    </lineage>
</organism>
<dbReference type="InterPro" id="IPR006674">
    <property type="entry name" value="HD_domain"/>
</dbReference>